<name>D5EPP3_CORAD</name>
<protein>
    <recommendedName>
        <fullName evidence="3">Glycosyl hydrolase family 43</fullName>
    </recommendedName>
</protein>
<dbReference type="HOGENOM" id="CLU_055584_0_0_0"/>
<dbReference type="STRING" id="583355.Caka_0756"/>
<dbReference type="AlphaFoldDB" id="D5EPP3"/>
<evidence type="ECO:0008006" key="3">
    <source>
        <dbReference type="Google" id="ProtNLM"/>
    </source>
</evidence>
<dbReference type="InterPro" id="IPR023296">
    <property type="entry name" value="Glyco_hydro_beta-prop_sf"/>
</dbReference>
<organism evidence="1 2">
    <name type="scientific">Coraliomargarita akajimensis (strain DSM 45221 / IAM 15411 / JCM 23193 / KCTC 12865 / 04OKA010-24)</name>
    <dbReference type="NCBI Taxonomy" id="583355"/>
    <lineage>
        <taxon>Bacteria</taxon>
        <taxon>Pseudomonadati</taxon>
        <taxon>Verrucomicrobiota</taxon>
        <taxon>Opitutia</taxon>
        <taxon>Puniceicoccales</taxon>
        <taxon>Coraliomargaritaceae</taxon>
        <taxon>Coraliomargarita</taxon>
    </lineage>
</organism>
<accession>D5EPP3</accession>
<dbReference type="EMBL" id="CP001998">
    <property type="protein sequence ID" value="ADE53780.1"/>
    <property type="molecule type" value="Genomic_DNA"/>
</dbReference>
<dbReference type="Gene3D" id="2.115.10.20">
    <property type="entry name" value="Glycosyl hydrolase domain, family 43"/>
    <property type="match status" value="1"/>
</dbReference>
<dbReference type="KEGG" id="caa:Caka_0756"/>
<evidence type="ECO:0000313" key="2">
    <source>
        <dbReference type="Proteomes" id="UP000000925"/>
    </source>
</evidence>
<gene>
    <name evidence="1" type="ordered locus">Caka_0756</name>
</gene>
<dbReference type="SUPFAM" id="SSF75005">
    <property type="entry name" value="Arabinanase/levansucrase/invertase"/>
    <property type="match status" value="2"/>
</dbReference>
<reference evidence="1 2" key="1">
    <citation type="journal article" date="2010" name="Stand. Genomic Sci.">
        <title>Complete genome sequence of Coraliomargarita akajimensis type strain (04OKA010-24).</title>
        <authorList>
            <person name="Mavromatis K."/>
            <person name="Abt B."/>
            <person name="Brambilla E."/>
            <person name="Lapidus A."/>
            <person name="Copeland A."/>
            <person name="Deshpande S."/>
            <person name="Nolan M."/>
            <person name="Lucas S."/>
            <person name="Tice H."/>
            <person name="Cheng J.F."/>
            <person name="Han C."/>
            <person name="Detter J.C."/>
            <person name="Woyke T."/>
            <person name="Goodwin L."/>
            <person name="Pitluck S."/>
            <person name="Held B."/>
            <person name="Brettin T."/>
            <person name="Tapia R."/>
            <person name="Ivanova N."/>
            <person name="Mikhailova N."/>
            <person name="Pati A."/>
            <person name="Liolios K."/>
            <person name="Chen A."/>
            <person name="Palaniappan K."/>
            <person name="Land M."/>
            <person name="Hauser L."/>
            <person name="Chang Y.J."/>
            <person name="Jeffries C.D."/>
            <person name="Rohde M."/>
            <person name="Goker M."/>
            <person name="Bristow J."/>
            <person name="Eisen J.A."/>
            <person name="Markowitz V."/>
            <person name="Hugenholtz P."/>
            <person name="Klenk H.P."/>
            <person name="Kyrpides N.C."/>
        </authorList>
    </citation>
    <scope>NUCLEOTIDE SEQUENCE [LARGE SCALE GENOMIC DNA]</scope>
    <source>
        <strain evidence="2">DSM 45221 / IAM 15411 / JCM 23193 / KCTC 12865</strain>
    </source>
</reference>
<sequence>MSTPDIEANLSTFARRLQGVGRILEDKDYNVWGCSPIYDKAGRVHVFYSKWVNESAHQGWLTCSEIGHAVADHPEGPYEDKGTILAGRGGDYWDSMTIHNPTIHQVGDKYYLFYMGNSNGLIDTKRVGVAVADSLDGPWQRFDQPILEAGGDGEWDSAVTSNPAFLMTPDGECRLYYKGWNIDDWNHDLEEGTKPGTSDTGLLTNRQYGMATATNPAGPYTKFEGNPTINMRLHVPHAQTEDAYIWQEDGVYKMILRDMGYYNHEYGLYLESEDGINWDKTPEIAYLNSQEYLPEAPNGLDREGRFERPQLLMKDGKPEYLFCAIVGGKYNTSSGAVLKLS</sequence>
<evidence type="ECO:0000313" key="1">
    <source>
        <dbReference type="EMBL" id="ADE53780.1"/>
    </source>
</evidence>
<dbReference type="Proteomes" id="UP000000925">
    <property type="component" value="Chromosome"/>
</dbReference>
<dbReference type="OrthoDB" id="9794572at2"/>
<keyword evidence="2" id="KW-1185">Reference proteome</keyword>
<dbReference type="RefSeq" id="WP_013042504.1">
    <property type="nucleotide sequence ID" value="NC_014008.1"/>
</dbReference>
<dbReference type="eggNOG" id="COG1621">
    <property type="taxonomic scope" value="Bacteria"/>
</dbReference>
<dbReference type="CDD" id="cd08994">
    <property type="entry name" value="GH43_62_32_68_117_130-like"/>
    <property type="match status" value="1"/>
</dbReference>
<proteinExistence type="predicted"/>
<dbReference type="CAZy" id="GH117">
    <property type="family name" value="Glycoside Hydrolase Family 117"/>
</dbReference>